<dbReference type="EMBL" id="AEEI01000026">
    <property type="protein sequence ID" value="EFM02236.1"/>
    <property type="molecule type" value="Genomic_DNA"/>
</dbReference>
<evidence type="ECO:0000256" key="3">
    <source>
        <dbReference type="ARBA" id="ARBA00023136"/>
    </source>
</evidence>
<evidence type="ECO:0000256" key="1">
    <source>
        <dbReference type="ARBA" id="ARBA00004236"/>
    </source>
</evidence>
<dbReference type="STRING" id="862515.HMPREF0658_0741"/>
<dbReference type="InterPro" id="IPR007329">
    <property type="entry name" value="FMN-bd"/>
</dbReference>
<dbReference type="HOGENOM" id="CLU_034450_0_0_10"/>
<dbReference type="GO" id="GO:0005886">
    <property type="term" value="C:plasma membrane"/>
    <property type="evidence" value="ECO:0007669"/>
    <property type="project" value="UniProtKB-SubCell"/>
</dbReference>
<sequence length="363" mass="40832">MMKDKLMIAVRLVACALIIFVAAYHRDHRILGHEIKPATHAKVKKIVPDTLRTLSDGTVVINTAPLAKDVVGYAGHVPLEIYLREGRVVRVVALKNAETPDFFDEARQLLVRWNGKTLAEAARMHVDAVSGATFSSHAIIINVQRGLQYATKQAKRPSLWQRIDLSPKTALCLIVVLMGAIIPLFYRHKRYRTLQLILNVAVPGFWCGTFISYAQLTGYIANGINPLTVLVSFIMLTTAFIYPFFGKKNHYCNHICPCGSLQELAGKATRRKIRMSTHLVKCLDMLRRGLWVTLMMLMLIGTGMEWMDYEIFSAFIFQSASWTVIVLGIVFAVLSIWVPRPYCRFVCPTGSLFKMVQSGKQSV</sequence>
<proteinExistence type="predicted"/>
<keyword evidence="4" id="KW-1133">Transmembrane helix</keyword>
<dbReference type="InterPro" id="IPR052378">
    <property type="entry name" value="NosR_regulator"/>
</dbReference>
<feature type="transmembrane region" description="Helical" evidence="4">
    <location>
        <begin position="319"/>
        <end position="338"/>
    </location>
</feature>
<dbReference type="Pfam" id="PF12801">
    <property type="entry name" value="Fer4_5"/>
    <property type="match status" value="2"/>
</dbReference>
<evidence type="ECO:0000313" key="7">
    <source>
        <dbReference type="Proteomes" id="UP000004394"/>
    </source>
</evidence>
<dbReference type="eggNOG" id="COG0348">
    <property type="taxonomic scope" value="Bacteria"/>
</dbReference>
<feature type="domain" description="FMN-binding" evidence="5">
    <location>
        <begin position="72"/>
        <end position="150"/>
    </location>
</feature>
<gene>
    <name evidence="6" type="ORF">HMPREF0658_0741</name>
</gene>
<feature type="transmembrane region" description="Helical" evidence="4">
    <location>
        <begin position="165"/>
        <end position="186"/>
    </location>
</feature>
<keyword evidence="3 4" id="KW-0472">Membrane</keyword>
<comment type="subcellular location">
    <subcellularLocation>
        <location evidence="1">Cell membrane</location>
    </subcellularLocation>
</comment>
<keyword evidence="2" id="KW-1003">Cell membrane</keyword>
<dbReference type="RefSeq" id="WP_006948531.1">
    <property type="nucleotide sequence ID" value="NZ_BAJI01000013.1"/>
</dbReference>
<evidence type="ECO:0000313" key="6">
    <source>
        <dbReference type="EMBL" id="EFM02236.1"/>
    </source>
</evidence>
<keyword evidence="4" id="KW-0812">Transmembrane</keyword>
<evidence type="ECO:0000256" key="2">
    <source>
        <dbReference type="ARBA" id="ARBA00022475"/>
    </source>
</evidence>
<dbReference type="InterPro" id="IPR017896">
    <property type="entry name" value="4Fe4S_Fe-S-bd"/>
</dbReference>
<keyword evidence="7" id="KW-1185">Reference proteome</keyword>
<dbReference type="SMART" id="SM00900">
    <property type="entry name" value="FMN_bind"/>
    <property type="match status" value="1"/>
</dbReference>
<protein>
    <submittedName>
        <fullName evidence="6">FMN-binding domain protein</fullName>
    </submittedName>
</protein>
<reference evidence="6" key="1">
    <citation type="submission" date="2010-07" db="EMBL/GenBank/DDBJ databases">
        <authorList>
            <person name="Muzny D."/>
            <person name="Qin X."/>
            <person name="Deng J."/>
            <person name="Jiang H."/>
            <person name="Liu Y."/>
            <person name="Qu J."/>
            <person name="Song X.-Z."/>
            <person name="Zhang L."/>
            <person name="Thornton R."/>
            <person name="Coyle M."/>
            <person name="Francisco L."/>
            <person name="Jackson L."/>
            <person name="Javaid M."/>
            <person name="Korchina V."/>
            <person name="Kovar C."/>
            <person name="Mata R."/>
            <person name="Mathew T."/>
            <person name="Ngo R."/>
            <person name="Nguyen L."/>
            <person name="Nguyen N."/>
            <person name="Okwuonu G."/>
            <person name="Ongeri F."/>
            <person name="Pham C."/>
            <person name="Simmons D."/>
            <person name="Wilczek-Boney K."/>
            <person name="Hale W."/>
            <person name="Jakkamsetti A."/>
            <person name="Pham P."/>
            <person name="Ruth R."/>
            <person name="San Lucas F."/>
            <person name="Warren J."/>
            <person name="Zhang J."/>
            <person name="Zhao Z."/>
            <person name="Zhou C."/>
            <person name="Zhu D."/>
            <person name="Lee S."/>
            <person name="Bess C."/>
            <person name="Blankenburg K."/>
            <person name="Forbes L."/>
            <person name="Fu Q."/>
            <person name="Gubbala S."/>
            <person name="Hirani K."/>
            <person name="Jayaseelan J.C."/>
            <person name="Lara F."/>
            <person name="Munidasa M."/>
            <person name="Palculict T."/>
            <person name="Patil S."/>
            <person name="Pu L.-L."/>
            <person name="Saada N."/>
            <person name="Tang L."/>
            <person name="Weissenberger G."/>
            <person name="Zhu Y."/>
            <person name="Hemphill L."/>
            <person name="Shang Y."/>
            <person name="Youmans B."/>
            <person name="Ayvaz T."/>
            <person name="Ross M."/>
            <person name="Santibanez J."/>
            <person name="Aqrawi P."/>
            <person name="Gross S."/>
            <person name="Joshi V."/>
            <person name="Fowler G."/>
            <person name="Nazareth L."/>
            <person name="Reid J."/>
            <person name="Worley K."/>
            <person name="Petrosino J."/>
            <person name="Highlander S."/>
            <person name="Gibbs R."/>
        </authorList>
    </citation>
    <scope>NUCLEOTIDE SEQUENCE [LARGE SCALE GENOMIC DNA]</scope>
    <source>
        <strain evidence="6">DSM 16973</strain>
    </source>
</reference>
<dbReference type="GO" id="GO:0010181">
    <property type="term" value="F:FMN binding"/>
    <property type="evidence" value="ECO:0007669"/>
    <property type="project" value="InterPro"/>
</dbReference>
<feature type="transmembrane region" description="Helical" evidence="4">
    <location>
        <begin position="198"/>
        <end position="221"/>
    </location>
</feature>
<comment type="caution">
    <text evidence="6">The sequence shown here is derived from an EMBL/GenBank/DDBJ whole genome shotgun (WGS) entry which is preliminary data.</text>
</comment>
<feature type="transmembrane region" description="Helical" evidence="4">
    <location>
        <begin position="289"/>
        <end position="307"/>
    </location>
</feature>
<dbReference type="AlphaFoldDB" id="E0NRE0"/>
<dbReference type="PANTHER" id="PTHR30224:SF4">
    <property type="entry name" value="ELECTRON TRANSPORT PROTEIN YCCM-RELATED"/>
    <property type="match status" value="1"/>
</dbReference>
<dbReference type="BioCyc" id="PMAR862515-HMP:GMOO-754-MONOMER"/>
<evidence type="ECO:0000259" key="5">
    <source>
        <dbReference type="SMART" id="SM00900"/>
    </source>
</evidence>
<name>E0NRE0_9BACT</name>
<accession>E0NRE0</accession>
<dbReference type="PANTHER" id="PTHR30224">
    <property type="entry name" value="ELECTRON TRANSPORT PROTEIN"/>
    <property type="match status" value="1"/>
</dbReference>
<dbReference type="Proteomes" id="UP000004394">
    <property type="component" value="Unassembled WGS sequence"/>
</dbReference>
<dbReference type="Pfam" id="PF04205">
    <property type="entry name" value="FMN_bind"/>
    <property type="match status" value="1"/>
</dbReference>
<feature type="transmembrane region" description="Helical" evidence="4">
    <location>
        <begin position="227"/>
        <end position="245"/>
    </location>
</feature>
<dbReference type="eggNOG" id="COG3976">
    <property type="taxonomic scope" value="Bacteria"/>
</dbReference>
<evidence type="ECO:0000256" key="4">
    <source>
        <dbReference type="SAM" id="Phobius"/>
    </source>
</evidence>
<organism evidence="6 7">
    <name type="scientific">Hoylesella marshii DSM 16973 = JCM 13450</name>
    <dbReference type="NCBI Taxonomy" id="862515"/>
    <lineage>
        <taxon>Bacteria</taxon>
        <taxon>Pseudomonadati</taxon>
        <taxon>Bacteroidota</taxon>
        <taxon>Bacteroidia</taxon>
        <taxon>Bacteroidales</taxon>
        <taxon>Prevotellaceae</taxon>
        <taxon>Hoylesella</taxon>
    </lineage>
</organism>